<proteinExistence type="predicted"/>
<dbReference type="RefSeq" id="WP_189155100.1">
    <property type="nucleotide sequence ID" value="NZ_BMNC01000003.1"/>
</dbReference>
<organism evidence="1 2">
    <name type="scientific">Lentzea pudingi</name>
    <dbReference type="NCBI Taxonomy" id="1789439"/>
    <lineage>
        <taxon>Bacteria</taxon>
        <taxon>Bacillati</taxon>
        <taxon>Actinomycetota</taxon>
        <taxon>Actinomycetes</taxon>
        <taxon>Pseudonocardiales</taxon>
        <taxon>Pseudonocardiaceae</taxon>
        <taxon>Lentzea</taxon>
    </lineage>
</organism>
<accession>A0ABQ2HTD7</accession>
<protein>
    <recommendedName>
        <fullName evidence="3">Dioxygenase</fullName>
    </recommendedName>
</protein>
<sequence length="76" mass="8327">MFRHNSHTSARYDIGRSHWLGQPSIAGEWLLVPLHDSTSSSLAVFDTADVAAGPRSVVQLPVTVPVATRTSWQPFL</sequence>
<dbReference type="EMBL" id="BMNC01000003">
    <property type="protein sequence ID" value="GGM89487.1"/>
    <property type="molecule type" value="Genomic_DNA"/>
</dbReference>
<evidence type="ECO:0000313" key="2">
    <source>
        <dbReference type="Proteomes" id="UP000597656"/>
    </source>
</evidence>
<evidence type="ECO:0000313" key="1">
    <source>
        <dbReference type="EMBL" id="GGM89487.1"/>
    </source>
</evidence>
<comment type="caution">
    <text evidence="1">The sequence shown here is derived from an EMBL/GenBank/DDBJ whole genome shotgun (WGS) entry which is preliminary data.</text>
</comment>
<dbReference type="Proteomes" id="UP000597656">
    <property type="component" value="Unassembled WGS sequence"/>
</dbReference>
<evidence type="ECO:0008006" key="3">
    <source>
        <dbReference type="Google" id="ProtNLM"/>
    </source>
</evidence>
<reference evidence="2" key="1">
    <citation type="journal article" date="2019" name="Int. J. Syst. Evol. Microbiol.">
        <title>The Global Catalogue of Microorganisms (GCM) 10K type strain sequencing project: providing services to taxonomists for standard genome sequencing and annotation.</title>
        <authorList>
            <consortium name="The Broad Institute Genomics Platform"/>
            <consortium name="The Broad Institute Genome Sequencing Center for Infectious Disease"/>
            <person name="Wu L."/>
            <person name="Ma J."/>
        </authorList>
    </citation>
    <scope>NUCLEOTIDE SEQUENCE [LARGE SCALE GENOMIC DNA]</scope>
    <source>
        <strain evidence="2">CGMCC 4.7319</strain>
    </source>
</reference>
<gene>
    <name evidence="1" type="ORF">GCM10011609_27990</name>
</gene>
<name>A0ABQ2HTD7_9PSEU</name>
<keyword evidence="2" id="KW-1185">Reference proteome</keyword>